<evidence type="ECO:0008006" key="4">
    <source>
        <dbReference type="Google" id="ProtNLM"/>
    </source>
</evidence>
<reference evidence="2 3" key="1">
    <citation type="submission" date="2015-12" db="EMBL/GenBank/DDBJ databases">
        <authorList>
            <person name="Shamseldin A."/>
            <person name="Moawad H."/>
            <person name="Abd El-Rahim W.M."/>
            <person name="Sadowsky M.J."/>
        </authorList>
    </citation>
    <scope>NUCLEOTIDE SEQUENCE [LARGE SCALE GENOMIC DNA]</scope>
    <source>
        <strain evidence="2 3">SJ5A-1</strain>
    </source>
</reference>
<comment type="caution">
    <text evidence="2">The sequence shown here is derived from an EMBL/GenBank/DDBJ whole genome shotgun (WGS) entry which is preliminary data.</text>
</comment>
<dbReference type="Pfam" id="PF06764">
    <property type="entry name" value="DUF1223"/>
    <property type="match status" value="1"/>
</dbReference>
<dbReference type="PANTHER" id="PTHR36057">
    <property type="match status" value="1"/>
</dbReference>
<feature type="chain" id="PRO_5006936474" description="DUF1223 domain-containing protein" evidence="1">
    <location>
        <begin position="21"/>
        <end position="231"/>
    </location>
</feature>
<organism evidence="2 3">
    <name type="scientific">Pseudoponticoccus marisrubri</name>
    <dbReference type="NCBI Taxonomy" id="1685382"/>
    <lineage>
        <taxon>Bacteria</taxon>
        <taxon>Pseudomonadati</taxon>
        <taxon>Pseudomonadota</taxon>
        <taxon>Alphaproteobacteria</taxon>
        <taxon>Rhodobacterales</taxon>
        <taxon>Roseobacteraceae</taxon>
        <taxon>Pseudoponticoccus</taxon>
    </lineage>
</organism>
<keyword evidence="3" id="KW-1185">Reference proteome</keyword>
<evidence type="ECO:0000256" key="1">
    <source>
        <dbReference type="SAM" id="SignalP"/>
    </source>
</evidence>
<dbReference type="STRING" id="1685382.AVJ23_06970"/>
<dbReference type="EMBL" id="LPXO01000003">
    <property type="protein sequence ID" value="KUF11683.1"/>
    <property type="molecule type" value="Genomic_DNA"/>
</dbReference>
<keyword evidence="1" id="KW-0732">Signal</keyword>
<dbReference type="Proteomes" id="UP000054396">
    <property type="component" value="Unassembled WGS sequence"/>
</dbReference>
<dbReference type="OrthoDB" id="9808254at2"/>
<dbReference type="InterPro" id="IPR010634">
    <property type="entry name" value="DUF1223"/>
</dbReference>
<name>A0A0W7WM67_9RHOB</name>
<evidence type="ECO:0000313" key="3">
    <source>
        <dbReference type="Proteomes" id="UP000054396"/>
    </source>
</evidence>
<gene>
    <name evidence="2" type="ORF">AVJ23_06970</name>
</gene>
<dbReference type="AlphaFoldDB" id="A0A0W7WM67"/>
<evidence type="ECO:0000313" key="2">
    <source>
        <dbReference type="EMBL" id="KUF11683.1"/>
    </source>
</evidence>
<accession>A0A0W7WM67</accession>
<dbReference type="InterPro" id="IPR036249">
    <property type="entry name" value="Thioredoxin-like_sf"/>
</dbReference>
<proteinExistence type="predicted"/>
<protein>
    <recommendedName>
        <fullName evidence="4">DUF1223 domain-containing protein</fullName>
    </recommendedName>
</protein>
<dbReference type="RefSeq" id="WP_058861629.1">
    <property type="nucleotide sequence ID" value="NZ_LPXO01000003.1"/>
</dbReference>
<dbReference type="PANTHER" id="PTHR36057:SF1">
    <property type="entry name" value="LIPOPROTEIN LIPID ATTACHMENT SITE-LIKE PROTEIN, PUTATIVE (DUF1223)-RELATED"/>
    <property type="match status" value="1"/>
</dbReference>
<dbReference type="SUPFAM" id="SSF52833">
    <property type="entry name" value="Thioredoxin-like"/>
    <property type="match status" value="1"/>
</dbReference>
<sequence length="231" mass="25825">MRRLILWTAAIWTTLGSALAAQDNPVVVELFTSQGCSSCPPADALLADLAEREDVITLALHVDYWDYIGWKDPFARPEFTRRQRGYARSGGWRRIYTPQMVINGSDDVVGSRPMKVAKLIQDHSGRPAEVRLEILRTGGALEVRAEALSALRPCDIHIVRYDPAQQTRIRKGENAGRTLTYTSIVEDWALVDRWDGTGTYEGRFPLDGDAPVVVIVQEPRFGHIVAAARLR</sequence>
<feature type="signal peptide" evidence="1">
    <location>
        <begin position="1"/>
        <end position="20"/>
    </location>
</feature>